<dbReference type="OrthoDB" id="688025at2759"/>
<feature type="compositionally biased region" description="Basic and acidic residues" evidence="1">
    <location>
        <begin position="221"/>
        <end position="233"/>
    </location>
</feature>
<dbReference type="PANTHER" id="PTHR35486:SF1">
    <property type="entry name" value="OS02G0689500 PROTEIN"/>
    <property type="match status" value="1"/>
</dbReference>
<evidence type="ECO:0000256" key="1">
    <source>
        <dbReference type="SAM" id="MobiDB-lite"/>
    </source>
</evidence>
<proteinExistence type="predicted"/>
<accession>A0A9E7F3M9</accession>
<dbReference type="Pfam" id="PF05340">
    <property type="entry name" value="DUF740"/>
    <property type="match status" value="1"/>
</dbReference>
<dbReference type="InterPro" id="IPR008004">
    <property type="entry name" value="OCTOPUS-like"/>
</dbReference>
<evidence type="ECO:0000313" key="3">
    <source>
        <dbReference type="Proteomes" id="UP001055439"/>
    </source>
</evidence>
<dbReference type="EMBL" id="CP097504">
    <property type="protein sequence ID" value="URD89245.1"/>
    <property type="molecule type" value="Genomic_DNA"/>
</dbReference>
<keyword evidence="3" id="KW-1185">Reference proteome</keyword>
<evidence type="ECO:0000313" key="2">
    <source>
        <dbReference type="EMBL" id="URD89245.1"/>
    </source>
</evidence>
<protein>
    <submittedName>
        <fullName evidence="2">Transposon protein</fullName>
    </submittedName>
</protein>
<organism evidence="2 3">
    <name type="scientific">Musa troglodytarum</name>
    <name type="common">fe'i banana</name>
    <dbReference type="NCBI Taxonomy" id="320322"/>
    <lineage>
        <taxon>Eukaryota</taxon>
        <taxon>Viridiplantae</taxon>
        <taxon>Streptophyta</taxon>
        <taxon>Embryophyta</taxon>
        <taxon>Tracheophyta</taxon>
        <taxon>Spermatophyta</taxon>
        <taxon>Magnoliopsida</taxon>
        <taxon>Liliopsida</taxon>
        <taxon>Zingiberales</taxon>
        <taxon>Musaceae</taxon>
        <taxon>Musa</taxon>
    </lineage>
</organism>
<dbReference type="Proteomes" id="UP001055439">
    <property type="component" value="Chromosome 2"/>
</dbReference>
<dbReference type="AlphaFoldDB" id="A0A9E7F3M9"/>
<sequence>MKCTRHPLDDGVGVCAPCLRERLLALDAATAPSPDDRKATTQTPSPPPLPFPRSVSPYVPRSAAGGSRRASFLSALFGRRGHGNLERRAQRSSSWLSALLHGRRRKMTSCISFADDAAEPGRDWGMSPERSRGGCDAEPPWGPWRPQPSSMMWATADHHHHHGSGLAGFAMCFSPLAAASSRRRRSRVAEFGFSGELPRTSLGSHRHRRHASAGGPVMWHDTPRKSPELGRLR</sequence>
<reference evidence="2" key="1">
    <citation type="submission" date="2022-05" db="EMBL/GenBank/DDBJ databases">
        <title>The Musa troglodytarum L. genome provides insights into the mechanism of non-climacteric behaviour and enrichment of carotenoids.</title>
        <authorList>
            <person name="Wang J."/>
        </authorList>
    </citation>
    <scope>NUCLEOTIDE SEQUENCE</scope>
    <source>
        <tissue evidence="2">Leaf</tissue>
    </source>
</reference>
<feature type="region of interest" description="Disordered" evidence="1">
    <location>
        <begin position="29"/>
        <end position="65"/>
    </location>
</feature>
<dbReference type="PANTHER" id="PTHR35486">
    <property type="entry name" value="EXPRESSED PROTEIN"/>
    <property type="match status" value="1"/>
</dbReference>
<name>A0A9E7F3M9_9LILI</name>
<gene>
    <name evidence="2" type="ORF">MUK42_03585</name>
</gene>
<feature type="region of interest" description="Disordered" evidence="1">
    <location>
        <begin position="195"/>
        <end position="233"/>
    </location>
</feature>